<protein>
    <submittedName>
        <fullName evidence="3">Uncharacterized protein</fullName>
    </submittedName>
</protein>
<dbReference type="GeneID" id="36392705"/>
<organism evidence="3 4">
    <name type="scientific">Cryptococcus deneoformans (strain JEC21 / ATCC MYA-565)</name>
    <name type="common">Cryptococcus neoformans var. neoformans serotype D</name>
    <dbReference type="NCBI Taxonomy" id="214684"/>
    <lineage>
        <taxon>Eukaryota</taxon>
        <taxon>Fungi</taxon>
        <taxon>Dikarya</taxon>
        <taxon>Basidiomycota</taxon>
        <taxon>Agaricomycotina</taxon>
        <taxon>Tremellomycetes</taxon>
        <taxon>Tremellales</taxon>
        <taxon>Cryptococcaceae</taxon>
        <taxon>Cryptococcus</taxon>
        <taxon>Cryptococcus neoformans species complex</taxon>
    </lineage>
</organism>
<dbReference type="AlphaFoldDB" id="A0A0S2LI27"/>
<feature type="region of interest" description="Disordered" evidence="2">
    <location>
        <begin position="94"/>
        <end position="123"/>
    </location>
</feature>
<dbReference type="InParanoid" id="A0A0S2LI27"/>
<dbReference type="KEGG" id="cne:CNA07265"/>
<proteinExistence type="predicted"/>
<gene>
    <name evidence="3" type="ordered locus">CNA07265</name>
</gene>
<keyword evidence="1" id="KW-0175">Coiled coil</keyword>
<name>A0A0S2LI27_CRYD1</name>
<dbReference type="EMBL" id="AE017341">
    <property type="protein sequence ID" value="ALO60358.1"/>
    <property type="molecule type" value="Genomic_DNA"/>
</dbReference>
<evidence type="ECO:0000256" key="2">
    <source>
        <dbReference type="SAM" id="MobiDB-lite"/>
    </source>
</evidence>
<feature type="compositionally biased region" description="Low complexity" evidence="2">
    <location>
        <begin position="9"/>
        <end position="25"/>
    </location>
</feature>
<dbReference type="OrthoDB" id="3005035at2759"/>
<reference evidence="3 4" key="1">
    <citation type="journal article" date="2005" name="Science">
        <title>The genome of the basidiomycetous yeast and human pathogen Cryptococcus neoformans.</title>
        <authorList>
            <person name="Loftus B.J."/>
            <person name="Fung E."/>
            <person name="Roncaglia P."/>
            <person name="Rowley D."/>
            <person name="Amedeo P."/>
            <person name="Bruno D."/>
            <person name="Vamathevan J."/>
            <person name="Miranda M."/>
            <person name="Anderson I.J."/>
            <person name="Fraser J.A."/>
            <person name="Allen J.E."/>
            <person name="Bosdet I.E."/>
            <person name="Brent M.R."/>
            <person name="Chiu R."/>
            <person name="Doering T.L."/>
            <person name="Donlin M.J."/>
            <person name="D'Souza C.A."/>
            <person name="Fox D.S."/>
            <person name="Grinberg V."/>
            <person name="Fu J."/>
            <person name="Fukushima M."/>
            <person name="Haas B.J."/>
            <person name="Huang J.C."/>
            <person name="Janbon G."/>
            <person name="Jones S.J."/>
            <person name="Koo H.L."/>
            <person name="Krzywinski M.I."/>
            <person name="Kwon-Chung J.K."/>
            <person name="Lengeler K.B."/>
            <person name="Maiti R."/>
            <person name="Marra M.A."/>
            <person name="Marra R.E."/>
            <person name="Mathewson C.A."/>
            <person name="Mitchell T.G."/>
            <person name="Pertea M."/>
            <person name="Riggs F.R."/>
            <person name="Salzberg S.L."/>
            <person name="Schein J.E."/>
            <person name="Shvartsbeyn A."/>
            <person name="Shin H."/>
            <person name="Shumway M."/>
            <person name="Specht C.A."/>
            <person name="Suh B.B."/>
            <person name="Tenney A."/>
            <person name="Utterback T.R."/>
            <person name="Wickes B.L."/>
            <person name="Wortman J.R."/>
            <person name="Wye N.H."/>
            <person name="Kronstad J.W."/>
            <person name="Lodge J.K."/>
            <person name="Heitman J."/>
            <person name="Davis R.W."/>
            <person name="Fraser C.M."/>
            <person name="Hyman R.W."/>
        </authorList>
    </citation>
    <scope>NUCLEOTIDE SEQUENCE [LARGE SCALE GENOMIC DNA]</scope>
    <source>
        <strain evidence="4">JEC21 / ATCC MYA-565</strain>
    </source>
</reference>
<sequence length="389" mass="44072">MTCRNKALPSVPSPSSIPSDQPTSPVASAKSPRLHSSPVLLHPLPPASAMKEESVLQSELELNRQTKQLQRERELEEALQDQVWQLERAAAREEQGTWSRRQQENSKLKDRPNDDKWGKTQGFSRPPQAYELYQAIDKHDIDFIMRVRDHAFKLLLQKNGSEFPIVYAARLGEGWRDIVILLVGTLSRYVNHLEPEDFVKKETKDTLKGLRTNLKLAIDNSLHSSSPHLLSSYLQVLIMSEGDSFLHKAIYDLTLLLRASPLRTSKPVAEAEEMVRRFSTKELRGVAGGVGEVEEYVANAALDLIIMAIWSLAAGQLDLEILPTHTFARDLRTYQMFNEALQEHSTQISKANPRVRKMLKAMQELGGDSKKSVRSRLRDVAQFFDEGEL</sequence>
<evidence type="ECO:0000313" key="3">
    <source>
        <dbReference type="EMBL" id="ALO60358.1"/>
    </source>
</evidence>
<keyword evidence="4" id="KW-1185">Reference proteome</keyword>
<dbReference type="Proteomes" id="UP000002149">
    <property type="component" value="Chromosome 1"/>
</dbReference>
<feature type="region of interest" description="Disordered" evidence="2">
    <location>
        <begin position="1"/>
        <end position="56"/>
    </location>
</feature>
<dbReference type="RefSeq" id="XP_024514182.1">
    <property type="nucleotide sequence ID" value="XM_024656110.1"/>
</dbReference>
<evidence type="ECO:0000313" key="4">
    <source>
        <dbReference type="Proteomes" id="UP000002149"/>
    </source>
</evidence>
<dbReference type="STRING" id="214684.A0A0S2LI27"/>
<feature type="coiled-coil region" evidence="1">
    <location>
        <begin position="62"/>
        <end position="89"/>
    </location>
</feature>
<dbReference type="PaxDb" id="214684-A0A0S2LI27"/>
<evidence type="ECO:0000256" key="1">
    <source>
        <dbReference type="SAM" id="Coils"/>
    </source>
</evidence>
<dbReference type="VEuPathDB" id="FungiDB:CNA07265"/>
<feature type="compositionally biased region" description="Basic and acidic residues" evidence="2">
    <location>
        <begin position="94"/>
        <end position="118"/>
    </location>
</feature>
<accession>A0A0S2LI27</accession>